<evidence type="ECO:0000313" key="4">
    <source>
        <dbReference type="Proteomes" id="UP000712281"/>
    </source>
</evidence>
<feature type="region of interest" description="Disordered" evidence="2">
    <location>
        <begin position="102"/>
        <end position="144"/>
    </location>
</feature>
<feature type="compositionally biased region" description="Basic and acidic residues" evidence="2">
    <location>
        <begin position="211"/>
        <end position="220"/>
    </location>
</feature>
<reference evidence="3" key="1">
    <citation type="submission" date="2019-12" db="EMBL/GenBank/DDBJ databases">
        <title>Genome sequencing and annotation of Brassica cretica.</title>
        <authorList>
            <person name="Studholme D.J."/>
            <person name="Sarris P.F."/>
        </authorList>
    </citation>
    <scope>NUCLEOTIDE SEQUENCE</scope>
    <source>
        <strain evidence="3">PFS-001/15</strain>
        <tissue evidence="3">Leaf</tissue>
    </source>
</reference>
<proteinExistence type="predicted"/>
<sequence length="238" mass="26793">MMTTLIDEIRSQRITNQALANRLDQAEKELAEYRAANVRERNRTPLDPLRTTSNVQSTGLFDTLEIPSARSGRYTGENSQRPPPQGIAHRSLSYSGLDEIESELQRPQSTPIQFHNGSIERQGEPGTRISPPNHSTPENRTPSATRTFHQAGLENLAEKTRRHDPCGPINIDPQREGGASDPEIHPKNQSPNEQKRKRDRAGVTELPTPGSEEKCRHDFMGAEQQNNRRNQEPNRGKI</sequence>
<evidence type="ECO:0000256" key="1">
    <source>
        <dbReference type="SAM" id="Coils"/>
    </source>
</evidence>
<dbReference type="EMBL" id="QGKW02000007">
    <property type="protein sequence ID" value="KAF2617004.1"/>
    <property type="molecule type" value="Genomic_DNA"/>
</dbReference>
<comment type="caution">
    <text evidence="3">The sequence shown here is derived from an EMBL/GenBank/DDBJ whole genome shotgun (WGS) entry which is preliminary data.</text>
</comment>
<accession>A0A8S9MAP2</accession>
<dbReference type="Proteomes" id="UP000712281">
    <property type="component" value="Unassembled WGS sequence"/>
</dbReference>
<feature type="compositionally biased region" description="Basic and acidic residues" evidence="2">
    <location>
        <begin position="229"/>
        <end position="238"/>
    </location>
</feature>
<keyword evidence="1" id="KW-0175">Coiled coil</keyword>
<protein>
    <submittedName>
        <fullName evidence="3">Uncharacterized protein</fullName>
    </submittedName>
</protein>
<organism evidence="3 4">
    <name type="scientific">Brassica cretica</name>
    <name type="common">Mustard</name>
    <dbReference type="NCBI Taxonomy" id="69181"/>
    <lineage>
        <taxon>Eukaryota</taxon>
        <taxon>Viridiplantae</taxon>
        <taxon>Streptophyta</taxon>
        <taxon>Embryophyta</taxon>
        <taxon>Tracheophyta</taxon>
        <taxon>Spermatophyta</taxon>
        <taxon>Magnoliopsida</taxon>
        <taxon>eudicotyledons</taxon>
        <taxon>Gunneridae</taxon>
        <taxon>Pentapetalae</taxon>
        <taxon>rosids</taxon>
        <taxon>malvids</taxon>
        <taxon>Brassicales</taxon>
        <taxon>Brassicaceae</taxon>
        <taxon>Brassiceae</taxon>
        <taxon>Brassica</taxon>
    </lineage>
</organism>
<feature type="compositionally biased region" description="Basic and acidic residues" evidence="2">
    <location>
        <begin position="193"/>
        <end position="202"/>
    </location>
</feature>
<name>A0A8S9MAP2_BRACR</name>
<feature type="compositionally biased region" description="Polar residues" evidence="2">
    <location>
        <begin position="130"/>
        <end position="144"/>
    </location>
</feature>
<feature type="coiled-coil region" evidence="1">
    <location>
        <begin position="9"/>
        <end position="43"/>
    </location>
</feature>
<dbReference type="AlphaFoldDB" id="A0A8S9MAP2"/>
<feature type="region of interest" description="Disordered" evidence="2">
    <location>
        <begin position="157"/>
        <end position="238"/>
    </location>
</feature>
<evidence type="ECO:0000256" key="2">
    <source>
        <dbReference type="SAM" id="MobiDB-lite"/>
    </source>
</evidence>
<feature type="region of interest" description="Disordered" evidence="2">
    <location>
        <begin position="68"/>
        <end position="90"/>
    </location>
</feature>
<evidence type="ECO:0000313" key="3">
    <source>
        <dbReference type="EMBL" id="KAF2617004.1"/>
    </source>
</evidence>
<gene>
    <name evidence="3" type="ORF">F2Q68_00040389</name>
</gene>
<feature type="compositionally biased region" description="Polar residues" evidence="2">
    <location>
        <begin position="105"/>
        <end position="116"/>
    </location>
</feature>